<evidence type="ECO:0000259" key="5">
    <source>
        <dbReference type="PROSITE" id="PS50043"/>
    </source>
</evidence>
<dbReference type="CDD" id="cd06267">
    <property type="entry name" value="PBP1_LacI_sugar_binding-like"/>
    <property type="match status" value="1"/>
</dbReference>
<dbReference type="Pfam" id="PF13377">
    <property type="entry name" value="Peripla_BP_3"/>
    <property type="match status" value="1"/>
</dbReference>
<gene>
    <name evidence="6" type="ORF">WKV44_03280</name>
</gene>
<dbReference type="InterPro" id="IPR036388">
    <property type="entry name" value="WH-like_DNA-bd_sf"/>
</dbReference>
<evidence type="ECO:0000256" key="2">
    <source>
        <dbReference type="ARBA" id="ARBA00023125"/>
    </source>
</evidence>
<dbReference type="InterPro" id="IPR000014">
    <property type="entry name" value="PAS"/>
</dbReference>
<dbReference type="InterPro" id="IPR028082">
    <property type="entry name" value="Peripla_BP_I"/>
</dbReference>
<feature type="coiled-coil region" evidence="4">
    <location>
        <begin position="446"/>
        <end position="487"/>
    </location>
</feature>
<evidence type="ECO:0000313" key="7">
    <source>
        <dbReference type="Proteomes" id="UP001466331"/>
    </source>
</evidence>
<protein>
    <submittedName>
        <fullName evidence="6">Substrate-binding domain-containing protein</fullName>
    </submittedName>
</protein>
<dbReference type="InterPro" id="IPR046335">
    <property type="entry name" value="LacI/GalR-like_sensor"/>
</dbReference>
<keyword evidence="1" id="KW-0805">Transcription regulation</keyword>
<keyword evidence="7" id="KW-1185">Reference proteome</keyword>
<dbReference type="InterPro" id="IPR035965">
    <property type="entry name" value="PAS-like_dom_sf"/>
</dbReference>
<dbReference type="CDD" id="cd00130">
    <property type="entry name" value="PAS"/>
    <property type="match status" value="1"/>
</dbReference>
<dbReference type="Gene3D" id="3.40.50.2300">
    <property type="match status" value="2"/>
</dbReference>
<dbReference type="InterPro" id="IPR016032">
    <property type="entry name" value="Sig_transdc_resp-reg_C-effctor"/>
</dbReference>
<dbReference type="SMART" id="SM00421">
    <property type="entry name" value="HTH_LUXR"/>
    <property type="match status" value="1"/>
</dbReference>
<organism evidence="6 7">
    <name type="scientific">Rarispira pelagica</name>
    <dbReference type="NCBI Taxonomy" id="3141764"/>
    <lineage>
        <taxon>Bacteria</taxon>
        <taxon>Pseudomonadati</taxon>
        <taxon>Spirochaetota</taxon>
        <taxon>Spirochaetia</taxon>
        <taxon>Winmispirales</taxon>
        <taxon>Winmispiraceae</taxon>
        <taxon>Rarispira</taxon>
    </lineage>
</organism>
<dbReference type="InterPro" id="IPR000792">
    <property type="entry name" value="Tscrpt_reg_LuxR_C"/>
</dbReference>
<dbReference type="Pfam" id="PF00196">
    <property type="entry name" value="GerE"/>
    <property type="match status" value="1"/>
</dbReference>
<name>A0ABU9UC58_9SPIR</name>
<dbReference type="EMBL" id="JBCHKQ010000001">
    <property type="protein sequence ID" value="MEM5947560.1"/>
    <property type="molecule type" value="Genomic_DNA"/>
</dbReference>
<keyword evidence="2" id="KW-0238">DNA-binding</keyword>
<dbReference type="PANTHER" id="PTHR30146:SF109">
    <property type="entry name" value="HTH-TYPE TRANSCRIPTIONAL REGULATOR GALS"/>
    <property type="match status" value="1"/>
</dbReference>
<dbReference type="PROSITE" id="PS50043">
    <property type="entry name" value="HTH_LUXR_2"/>
    <property type="match status" value="1"/>
</dbReference>
<comment type="caution">
    <text evidence="6">The sequence shown here is derived from an EMBL/GenBank/DDBJ whole genome shotgun (WGS) entry which is preliminary data.</text>
</comment>
<evidence type="ECO:0000313" key="6">
    <source>
        <dbReference type="EMBL" id="MEM5947560.1"/>
    </source>
</evidence>
<feature type="domain" description="HTH luxR-type" evidence="5">
    <location>
        <begin position="606"/>
        <end position="671"/>
    </location>
</feature>
<proteinExistence type="predicted"/>
<dbReference type="Proteomes" id="UP001466331">
    <property type="component" value="Unassembled WGS sequence"/>
</dbReference>
<keyword evidence="4" id="KW-0175">Coiled coil</keyword>
<dbReference type="PANTHER" id="PTHR30146">
    <property type="entry name" value="LACI-RELATED TRANSCRIPTIONAL REPRESSOR"/>
    <property type="match status" value="1"/>
</dbReference>
<dbReference type="PRINTS" id="PR00038">
    <property type="entry name" value="HTHLUXR"/>
</dbReference>
<evidence type="ECO:0000256" key="4">
    <source>
        <dbReference type="SAM" id="Coils"/>
    </source>
</evidence>
<reference evidence="6 7" key="1">
    <citation type="submission" date="2024-03" db="EMBL/GenBank/DDBJ databases">
        <title>Ignisphaera cupida sp. nov., a hyperthermophilic hydrolytic archaeon from a hot spring of Kamchatka, and proposal of Ignisphaeraceae fam. nov.</title>
        <authorList>
            <person name="Podosokorskaya O.A."/>
            <person name="Elcheninov A.G."/>
            <person name="Maltseva A.I."/>
            <person name="Zayulina K.S."/>
            <person name="Novikov A."/>
            <person name="Merkel A.Y."/>
        </authorList>
    </citation>
    <scope>NUCLEOTIDE SEQUENCE [LARGE SCALE GENOMIC DNA]</scope>
    <source>
        <strain evidence="6 7">38H-sp</strain>
    </source>
</reference>
<dbReference type="SUPFAM" id="SSF46894">
    <property type="entry name" value="C-terminal effector domain of the bipartite response regulators"/>
    <property type="match status" value="1"/>
</dbReference>
<dbReference type="Gene3D" id="1.10.10.10">
    <property type="entry name" value="Winged helix-like DNA-binding domain superfamily/Winged helix DNA-binding domain"/>
    <property type="match status" value="1"/>
</dbReference>
<dbReference type="SUPFAM" id="SSF55785">
    <property type="entry name" value="PYP-like sensor domain (PAS domain)"/>
    <property type="match status" value="1"/>
</dbReference>
<dbReference type="SUPFAM" id="SSF53822">
    <property type="entry name" value="Periplasmic binding protein-like I"/>
    <property type="match status" value="1"/>
</dbReference>
<sequence length="701" mass="79623">MKNDFTVGLFIDWLTSPWHASLADGLREACAERGWNLVCFVTGRIGHERHRESERNVLLGAVSSSNLDAVVLATPALVSAGGLDAVGRLAARAYGRPVVSLGYALPGVVSVFYDNYRGFYNLLEHLYLEHGVERFAFLRGPQNNPEMRDRARAFFDFLSDRAIPAGFVLDTALNLEEGRPAARRVAEYMRTGNAVDAIVCSNDLLAYGVYSFLSSESYKIPDDMIVTGYDDIGPSRYAGLTTLRQDVRMLGRAACGVLERIVSGEDVPDVCFVPQLVTRFSCGCMDCEQEQGNDVYHLRELVEMGATDYSFEKGKRLEEELVASLGVAEMHGKLKRQLAELSVQTCYILHYVDSKTSELGLRPVFSYDKNGCGDCYGEFDSKVCRDLLPNFVTERLESPYALVAHALFKGDNRIGVVYFNFTVEDLRIHEGIRHGLSIGYDVARLLSRIRHQNTALRERKKMLEETNNMLEEEIRRRQAIQRELKRREKYFRDMAMFLPILIWELDADRRIRFVNKRAESIASRSDVDFLELIHIEDQDRMEAIFESLVNNESVIPSQFRLANGSFSTTILCQCVAYTLDDLRCGIRIVGLEMEPMVSSVLMPEEAFFEDYNFTPREKELLGYLVRGYSRKDIAEILGISENTVKVHLSSIYRQTGVKNKNELFKLISEYQVTRLDYNSYAFSALSCLVKDWQDKNGIKLS</sequence>
<evidence type="ECO:0000256" key="1">
    <source>
        <dbReference type="ARBA" id="ARBA00023015"/>
    </source>
</evidence>
<keyword evidence="3" id="KW-0804">Transcription</keyword>
<evidence type="ECO:0000256" key="3">
    <source>
        <dbReference type="ARBA" id="ARBA00023163"/>
    </source>
</evidence>
<dbReference type="CDD" id="cd06170">
    <property type="entry name" value="LuxR_C_like"/>
    <property type="match status" value="1"/>
</dbReference>
<accession>A0ABU9UC58</accession>
<dbReference type="Gene3D" id="3.30.450.20">
    <property type="entry name" value="PAS domain"/>
    <property type="match status" value="1"/>
</dbReference>